<gene>
    <name evidence="1" type="ORF">CTAYLR_007044</name>
</gene>
<dbReference type="Gene3D" id="3.40.50.1220">
    <property type="entry name" value="TPP-binding domain"/>
    <property type="match status" value="1"/>
</dbReference>
<evidence type="ECO:0000313" key="1">
    <source>
        <dbReference type="EMBL" id="KAJ8599394.1"/>
    </source>
</evidence>
<sequence length="107" mass="11872">MHMIAFALVVRRGVSINISAGSVARVIEGVDRVMVLTGARASCAAGIPDFRSPGDMYASLRPELLTASESQKHLMREDPVYVADKKMFLASQFQYREIRRPFILGTQ</sequence>
<keyword evidence="2" id="KW-1185">Reference proteome</keyword>
<evidence type="ECO:0000313" key="2">
    <source>
        <dbReference type="Proteomes" id="UP001230188"/>
    </source>
</evidence>
<comment type="caution">
    <text evidence="1">The sequence shown here is derived from an EMBL/GenBank/DDBJ whole genome shotgun (WGS) entry which is preliminary data.</text>
</comment>
<name>A0AAD7U7S7_9STRA</name>
<evidence type="ECO:0008006" key="3">
    <source>
        <dbReference type="Google" id="ProtNLM"/>
    </source>
</evidence>
<dbReference type="AlphaFoldDB" id="A0AAD7U7S7"/>
<dbReference type="InterPro" id="IPR029035">
    <property type="entry name" value="DHS-like_NAD/FAD-binding_dom"/>
</dbReference>
<dbReference type="SUPFAM" id="SSF52467">
    <property type="entry name" value="DHS-like NAD/FAD-binding domain"/>
    <property type="match status" value="1"/>
</dbReference>
<organism evidence="1 2">
    <name type="scientific">Chrysophaeum taylorii</name>
    <dbReference type="NCBI Taxonomy" id="2483200"/>
    <lineage>
        <taxon>Eukaryota</taxon>
        <taxon>Sar</taxon>
        <taxon>Stramenopiles</taxon>
        <taxon>Ochrophyta</taxon>
        <taxon>Pelagophyceae</taxon>
        <taxon>Pelagomonadales</taxon>
        <taxon>Pelagomonadaceae</taxon>
        <taxon>Chrysophaeum</taxon>
    </lineage>
</organism>
<proteinExistence type="predicted"/>
<dbReference type="Proteomes" id="UP001230188">
    <property type="component" value="Unassembled WGS sequence"/>
</dbReference>
<reference evidence="1" key="1">
    <citation type="submission" date="2023-01" db="EMBL/GenBank/DDBJ databases">
        <title>Metagenome sequencing of chrysophaentin producing Chrysophaeum taylorii.</title>
        <authorList>
            <person name="Davison J."/>
            <person name="Bewley C."/>
        </authorList>
    </citation>
    <scope>NUCLEOTIDE SEQUENCE</scope>
    <source>
        <strain evidence="1">NIES-1699</strain>
    </source>
</reference>
<accession>A0AAD7U7S7</accession>
<dbReference type="EMBL" id="JAQMWT010000570">
    <property type="protein sequence ID" value="KAJ8599394.1"/>
    <property type="molecule type" value="Genomic_DNA"/>
</dbReference>
<protein>
    <recommendedName>
        <fullName evidence="3">Deacetylase sirtuin-type domain-containing protein</fullName>
    </recommendedName>
</protein>